<gene>
    <name evidence="1" type="ORF">BO83DRAFT_393759</name>
</gene>
<evidence type="ECO:0000313" key="2">
    <source>
        <dbReference type="Proteomes" id="UP000246171"/>
    </source>
</evidence>
<dbReference type="VEuPathDB" id="FungiDB:BO83DRAFT_393759"/>
<proteinExistence type="predicted"/>
<keyword evidence="2" id="KW-1185">Reference proteome</keyword>
<evidence type="ECO:0000313" key="1">
    <source>
        <dbReference type="EMBL" id="PWY62835.1"/>
    </source>
</evidence>
<organism evidence="1 2">
    <name type="scientific">Aspergillus eucalypticola (strain CBS 122712 / IBT 29274)</name>
    <dbReference type="NCBI Taxonomy" id="1448314"/>
    <lineage>
        <taxon>Eukaryota</taxon>
        <taxon>Fungi</taxon>
        <taxon>Dikarya</taxon>
        <taxon>Ascomycota</taxon>
        <taxon>Pezizomycotina</taxon>
        <taxon>Eurotiomycetes</taxon>
        <taxon>Eurotiomycetidae</taxon>
        <taxon>Eurotiales</taxon>
        <taxon>Aspergillaceae</taxon>
        <taxon>Aspergillus</taxon>
        <taxon>Aspergillus subgen. Circumdati</taxon>
    </lineage>
</organism>
<sequence>MSLVVFTYYDSYEAANQSTALASRQLQKNLNGLAERQGGKKKKSEMRKAIVTEWYHQQQQRDVAEGGGMGRIGLSRCSKKLAKEDIPEAGDRGVAYLLVTTKILLVNYHADDNTDKELKGGGA</sequence>
<name>A0A317UMX1_ASPEC</name>
<comment type="caution">
    <text evidence="1">The sequence shown here is derived from an EMBL/GenBank/DDBJ whole genome shotgun (WGS) entry which is preliminary data.</text>
</comment>
<dbReference type="RefSeq" id="XP_025382647.1">
    <property type="nucleotide sequence ID" value="XM_025532990.1"/>
</dbReference>
<reference evidence="1" key="1">
    <citation type="submission" date="2016-12" db="EMBL/GenBank/DDBJ databases">
        <title>The genomes of Aspergillus section Nigri reveals drivers in fungal speciation.</title>
        <authorList>
            <consortium name="DOE Joint Genome Institute"/>
            <person name="Vesth T.C."/>
            <person name="Nybo J."/>
            <person name="Theobald S."/>
            <person name="Brandl J."/>
            <person name="Frisvad J.C."/>
            <person name="Nielsen K.F."/>
            <person name="Lyhne E.K."/>
            <person name="Kogle M.E."/>
            <person name="Kuo A."/>
            <person name="Riley R."/>
            <person name="Clum A."/>
            <person name="Nolan M."/>
            <person name="Lipzen A."/>
            <person name="Salamov A."/>
            <person name="Henrissat B."/>
            <person name="Wiebenga A."/>
            <person name="De vries R.P."/>
            <person name="Grigoriev I.V."/>
            <person name="Mortensen U.H."/>
            <person name="Andersen M.R."/>
            <person name="Baker S.E."/>
        </authorList>
    </citation>
    <scope>NUCLEOTIDE SEQUENCE</scope>
    <source>
        <strain evidence="1">CBS 122712</strain>
    </source>
</reference>
<accession>A0A317UMX1</accession>
<protein>
    <submittedName>
        <fullName evidence="1">Uncharacterized protein</fullName>
    </submittedName>
</protein>
<dbReference type="AlphaFoldDB" id="A0A317UMX1"/>
<dbReference type="Proteomes" id="UP000246171">
    <property type="component" value="Unassembled WGS sequence"/>
</dbReference>
<dbReference type="GeneID" id="37054952"/>
<dbReference type="EMBL" id="MSFU01000041">
    <property type="protein sequence ID" value="PWY62835.1"/>
    <property type="molecule type" value="Genomic_DNA"/>
</dbReference>